<dbReference type="PANTHER" id="PTHR43685:SF2">
    <property type="entry name" value="GLYCOSYLTRANSFERASE 2-LIKE DOMAIN-CONTAINING PROTEIN"/>
    <property type="match status" value="1"/>
</dbReference>
<keyword evidence="3" id="KW-1185">Reference proteome</keyword>
<proteinExistence type="predicted"/>
<dbReference type="InterPro" id="IPR019290">
    <property type="entry name" value="GlycosylTrfase-like_prok"/>
</dbReference>
<dbReference type="GO" id="GO:0016757">
    <property type="term" value="F:glycosyltransferase activity"/>
    <property type="evidence" value="ECO:0007669"/>
    <property type="project" value="UniProtKB-KW"/>
</dbReference>
<dbReference type="InterPro" id="IPR050834">
    <property type="entry name" value="Glycosyltransf_2"/>
</dbReference>
<dbReference type="EMBL" id="JAMXFF010000030">
    <property type="protein sequence ID" value="MCT7968310.1"/>
    <property type="molecule type" value="Genomic_DNA"/>
</dbReference>
<organism evidence="2 3">
    <name type="scientific">Laspinema palackyanum D2a</name>
    <dbReference type="NCBI Taxonomy" id="2953684"/>
    <lineage>
        <taxon>Bacteria</taxon>
        <taxon>Bacillati</taxon>
        <taxon>Cyanobacteriota</taxon>
        <taxon>Cyanophyceae</taxon>
        <taxon>Oscillatoriophycideae</taxon>
        <taxon>Oscillatoriales</taxon>
        <taxon>Laspinemataceae</taxon>
        <taxon>Laspinema</taxon>
        <taxon>Laspinema palackyanum</taxon>
    </lineage>
</organism>
<dbReference type="PANTHER" id="PTHR43685">
    <property type="entry name" value="GLYCOSYLTRANSFERASE"/>
    <property type="match status" value="1"/>
</dbReference>
<comment type="caution">
    <text evidence="2">The sequence shown here is derived from an EMBL/GenBank/DDBJ whole genome shotgun (WGS) entry which is preliminary data.</text>
</comment>
<dbReference type="Gene3D" id="3.90.550.10">
    <property type="entry name" value="Spore Coat Polysaccharide Biosynthesis Protein SpsA, Chain A"/>
    <property type="match status" value="1"/>
</dbReference>
<dbReference type="InterPro" id="IPR029044">
    <property type="entry name" value="Nucleotide-diphossugar_trans"/>
</dbReference>
<reference evidence="2 3" key="1">
    <citation type="journal article" date="2022" name="Front. Microbiol.">
        <title>High genomic differentiation and limited gene flow indicate recent cryptic speciation within the genus Laspinema (cyanobacteria).</title>
        <authorList>
            <person name="Stanojkovic A."/>
            <person name="Skoupy S."/>
            <person name="Skaloud P."/>
            <person name="Dvorak P."/>
        </authorList>
    </citation>
    <scope>NUCLEOTIDE SEQUENCE [LARGE SCALE GENOMIC DNA]</scope>
    <source>
        <strain evidence="2 3">D2a</strain>
    </source>
</reference>
<evidence type="ECO:0000313" key="2">
    <source>
        <dbReference type="EMBL" id="MCT7968310.1"/>
    </source>
</evidence>
<protein>
    <submittedName>
        <fullName evidence="2">Glycosyltransferase</fullName>
        <ecNumber evidence="2">2.4.-.-</ecNumber>
    </submittedName>
</protein>
<keyword evidence="2" id="KW-0328">Glycosyltransferase</keyword>
<feature type="domain" description="Glycosyltransferase 2-like prokaryotic type" evidence="1">
    <location>
        <begin position="5"/>
        <end position="247"/>
    </location>
</feature>
<dbReference type="RefSeq" id="WP_368007842.1">
    <property type="nucleotide sequence ID" value="NZ_JAMXFF010000030.1"/>
</dbReference>
<sequence>MPTISVIIPAYNAENFIKGTITSVLNQTFRDLELIVINDGSTDGTLEVVSSVDDARVQVFSYPNSGPQKSRNRGIDKARGEYLSFLDADDLWTPDKLERQLQALQDNPDAAVAYSWTDFINESGERLPGGQHFKFTKDVYERLLLGDFIGSGSNPLIRRDALLSVGPFDESLVGGQDWEMWLRLAAQYQFVVVPSSQVFYRQSANSWSSYLKRQEQGYNQVIEKCLANAPENIKKLRPKIIGNRYKYLTFDALQYGKNRQDSMMAARFLWISLKNQPSFLKNKMTWIVFLKIIMGLIFTTEGFKALQGSLRQIKLSTNNQA</sequence>
<accession>A0ABT2MWE8</accession>
<dbReference type="EC" id="2.4.-.-" evidence="2"/>
<name>A0ABT2MWE8_9CYAN</name>
<evidence type="ECO:0000313" key="3">
    <source>
        <dbReference type="Proteomes" id="UP001525890"/>
    </source>
</evidence>
<dbReference type="Pfam" id="PF10111">
    <property type="entry name" value="Glyco_tranf_2_2"/>
    <property type="match status" value="1"/>
</dbReference>
<dbReference type="CDD" id="cd00761">
    <property type="entry name" value="Glyco_tranf_GTA_type"/>
    <property type="match status" value="1"/>
</dbReference>
<dbReference type="SUPFAM" id="SSF53448">
    <property type="entry name" value="Nucleotide-diphospho-sugar transferases"/>
    <property type="match status" value="1"/>
</dbReference>
<gene>
    <name evidence="2" type="ORF">NG799_18525</name>
</gene>
<dbReference type="Proteomes" id="UP001525890">
    <property type="component" value="Unassembled WGS sequence"/>
</dbReference>
<evidence type="ECO:0000259" key="1">
    <source>
        <dbReference type="Pfam" id="PF10111"/>
    </source>
</evidence>
<keyword evidence="2" id="KW-0808">Transferase</keyword>